<protein>
    <submittedName>
        <fullName evidence="1">Uncharacterized protein</fullName>
    </submittedName>
</protein>
<dbReference type="RefSeq" id="WP_111034217.1">
    <property type="nucleotide sequence ID" value="NZ_QKWF01000007.1"/>
</dbReference>
<proteinExistence type="predicted"/>
<organism evidence="1 2">
    <name type="scientific">Acinetobacter baumannii</name>
    <dbReference type="NCBI Taxonomy" id="470"/>
    <lineage>
        <taxon>Bacteria</taxon>
        <taxon>Pseudomonadati</taxon>
        <taxon>Pseudomonadota</taxon>
        <taxon>Gammaproteobacteria</taxon>
        <taxon>Moraxellales</taxon>
        <taxon>Moraxellaceae</taxon>
        <taxon>Acinetobacter</taxon>
        <taxon>Acinetobacter calcoaceticus/baumannii complex</taxon>
    </lineage>
</organism>
<sequence>MNAKVQIQFPEQSIPFYSVADIISAYSLASEAATQLRTLINQIGKAATFVKTYAEERSFDNSIFTEIENLIAISLQLSNSHADICSAEINRHRQAPYDQYDAGDLFGAYSLAQENTSWLETLISQIKIEVELSKETVKDVIHSAVFAPLEHLINIAEYLAETNVGTFSTESEKYEAEWETSKNG</sequence>
<evidence type="ECO:0000313" key="2">
    <source>
        <dbReference type="Proteomes" id="UP000248662"/>
    </source>
</evidence>
<dbReference type="AlphaFoldDB" id="A0A3F3MXZ5"/>
<evidence type="ECO:0000313" key="1">
    <source>
        <dbReference type="EMBL" id="PZM18962.1"/>
    </source>
</evidence>
<comment type="caution">
    <text evidence="1">The sequence shown here is derived from an EMBL/GenBank/DDBJ whole genome shotgun (WGS) entry which is preliminary data.</text>
</comment>
<gene>
    <name evidence="1" type="ORF">DOL94_01375</name>
</gene>
<dbReference type="EMBL" id="QKWF01000007">
    <property type="protein sequence ID" value="PZM18962.1"/>
    <property type="molecule type" value="Genomic_DNA"/>
</dbReference>
<accession>A0A3F3MXZ5</accession>
<name>A0A3F3MXZ5_ACIBA</name>
<dbReference type="Proteomes" id="UP000248662">
    <property type="component" value="Unassembled WGS sequence"/>
</dbReference>
<reference evidence="1 2" key="1">
    <citation type="submission" date="2018-06" db="EMBL/GenBank/DDBJ databases">
        <title>Carbapenemase-producing Acinetobacter spp. from environmental sources in an hospital from French Polynesia.</title>
        <authorList>
            <person name="Bonnin R.A."/>
            <person name="Levy M."/>
            <person name="Cuzon G."/>
            <person name="Dortet L."/>
            <person name="Naas T."/>
        </authorList>
    </citation>
    <scope>NUCLEOTIDE SEQUENCE [LARGE SCALE GENOMIC DNA]</scope>
    <source>
        <strain evidence="1 2">R10</strain>
    </source>
</reference>